<dbReference type="InterPro" id="IPR006740">
    <property type="entry name" value="DUF604"/>
</dbReference>
<dbReference type="FunFam" id="3.90.550.50:FF:000006">
    <property type="entry name" value="Fringe-related protein-like"/>
    <property type="match status" value="1"/>
</dbReference>
<dbReference type="EMBL" id="JBJUIK010000007">
    <property type="protein sequence ID" value="KAL3523853.1"/>
    <property type="molecule type" value="Genomic_DNA"/>
</dbReference>
<keyword evidence="1" id="KW-0472">Membrane</keyword>
<proteinExistence type="predicted"/>
<gene>
    <name evidence="2" type="ORF">ACH5RR_016687</name>
</gene>
<protein>
    <submittedName>
        <fullName evidence="2">Uncharacterized protein</fullName>
    </submittedName>
</protein>
<keyword evidence="1" id="KW-0812">Transmembrane</keyword>
<evidence type="ECO:0000313" key="2">
    <source>
        <dbReference type="EMBL" id="KAL3523853.1"/>
    </source>
</evidence>
<dbReference type="PANTHER" id="PTHR10811">
    <property type="entry name" value="FRINGE-RELATED"/>
    <property type="match status" value="1"/>
</dbReference>
<accession>A0ABD2ZXV4</accession>
<feature type="transmembrane region" description="Helical" evidence="1">
    <location>
        <begin position="36"/>
        <end position="54"/>
    </location>
</feature>
<keyword evidence="1" id="KW-1133">Transmembrane helix</keyword>
<reference evidence="2 3" key="1">
    <citation type="submission" date="2024-11" db="EMBL/GenBank/DDBJ databases">
        <title>A near-complete genome assembly of Cinchona calisaya.</title>
        <authorList>
            <person name="Lian D.C."/>
            <person name="Zhao X.W."/>
            <person name="Wei L."/>
        </authorList>
    </citation>
    <scope>NUCLEOTIDE SEQUENCE [LARGE SCALE GENOMIC DNA]</scope>
    <source>
        <tissue evidence="2">Nenye</tissue>
    </source>
</reference>
<name>A0ABD2ZXV4_9GENT</name>
<dbReference type="Gene3D" id="3.90.550.50">
    <property type="match status" value="1"/>
</dbReference>
<dbReference type="AlphaFoldDB" id="A0ABD2ZXV4"/>
<comment type="caution">
    <text evidence="2">The sequence shown here is derived from an EMBL/GenBank/DDBJ whole genome shotgun (WGS) entry which is preliminary data.</text>
</comment>
<sequence>MSQTTREKSGQESFNPLKFSIFSSQSNDLVKTSFKGGILVFFFISLVLVVYSIFTSQPRWFFCTQCPNPVPDTSTVVCDPVEIKQEEENPNSELTNITHIVFGIGGSTQTWNRRSNYSALWWQPNITRGFVWLDKEPYPFSPWPENSPPYRVSSNWTRFKYTSSQSAVRLARIVVDSFRVGLPDVRWFVMGDDDTVFFTDNLVTTLAKYDHRRMYYVGGNSESVEQNVMHSYDMAFGGGGFAISYPLAAELVRIMDGCLDRYYNFYGSDQRVWACVKELGVSLTRERGFHQIDIRGDLFGLLAAHPMVPLVSLHHLDEVKPLLPNLNQHESLRKLIQAYHADPAQIMQQCFCYHRRYKWSVSISWGYAVQIYPSLLSPEELEKPLQTFKTWRSWSNGPFTFNTRAVNPDECERPAVYYLDSIGEDGKGGTVTSYRKFVDEPKKRCLRPYFNHITAIERIQVSALKMDHKEWKHPRSRRECCEIKSSKSGTVKLKIRRCSHRESITP</sequence>
<evidence type="ECO:0000313" key="3">
    <source>
        <dbReference type="Proteomes" id="UP001630127"/>
    </source>
</evidence>
<dbReference type="Proteomes" id="UP001630127">
    <property type="component" value="Unassembled WGS sequence"/>
</dbReference>
<dbReference type="Pfam" id="PF04646">
    <property type="entry name" value="DUF604"/>
    <property type="match status" value="1"/>
</dbReference>
<organism evidence="2 3">
    <name type="scientific">Cinchona calisaya</name>
    <dbReference type="NCBI Taxonomy" id="153742"/>
    <lineage>
        <taxon>Eukaryota</taxon>
        <taxon>Viridiplantae</taxon>
        <taxon>Streptophyta</taxon>
        <taxon>Embryophyta</taxon>
        <taxon>Tracheophyta</taxon>
        <taxon>Spermatophyta</taxon>
        <taxon>Magnoliopsida</taxon>
        <taxon>eudicotyledons</taxon>
        <taxon>Gunneridae</taxon>
        <taxon>Pentapetalae</taxon>
        <taxon>asterids</taxon>
        <taxon>lamiids</taxon>
        <taxon>Gentianales</taxon>
        <taxon>Rubiaceae</taxon>
        <taxon>Cinchonoideae</taxon>
        <taxon>Cinchoneae</taxon>
        <taxon>Cinchona</taxon>
    </lineage>
</organism>
<evidence type="ECO:0000256" key="1">
    <source>
        <dbReference type="SAM" id="Phobius"/>
    </source>
</evidence>
<keyword evidence="3" id="KW-1185">Reference proteome</keyword>